<organism evidence="1 2">
    <name type="scientific">Anaerocolumna sedimenticola</name>
    <dbReference type="NCBI Taxonomy" id="2696063"/>
    <lineage>
        <taxon>Bacteria</taxon>
        <taxon>Bacillati</taxon>
        <taxon>Bacillota</taxon>
        <taxon>Clostridia</taxon>
        <taxon>Lachnospirales</taxon>
        <taxon>Lachnospiraceae</taxon>
        <taxon>Anaerocolumna</taxon>
    </lineage>
</organism>
<dbReference type="EMBL" id="CP048000">
    <property type="protein sequence ID" value="QHQ60898.1"/>
    <property type="molecule type" value="Genomic_DNA"/>
</dbReference>
<dbReference type="RefSeq" id="WP_161837726.1">
    <property type="nucleotide sequence ID" value="NZ_CP048000.1"/>
</dbReference>
<accession>A0A6P1TNG5</accession>
<keyword evidence="2" id="KW-1185">Reference proteome</keyword>
<evidence type="ECO:0000313" key="2">
    <source>
        <dbReference type="Proteomes" id="UP000464314"/>
    </source>
</evidence>
<evidence type="ECO:0000313" key="1">
    <source>
        <dbReference type="EMBL" id="QHQ60898.1"/>
    </source>
</evidence>
<name>A0A6P1TNG5_9FIRM</name>
<dbReference type="AlphaFoldDB" id="A0A6P1TNG5"/>
<dbReference type="Proteomes" id="UP000464314">
    <property type="component" value="Chromosome"/>
</dbReference>
<dbReference type="KEGG" id="anr:Ana3638_09060"/>
<gene>
    <name evidence="1" type="ORF">Ana3638_09060</name>
</gene>
<reference evidence="1 2" key="1">
    <citation type="submission" date="2020-01" db="EMBL/GenBank/DDBJ databases">
        <title>Genome analysis of Anaerocolumna sp. CBA3638.</title>
        <authorList>
            <person name="Kim J."/>
            <person name="Roh S.W."/>
        </authorList>
    </citation>
    <scope>NUCLEOTIDE SEQUENCE [LARGE SCALE GENOMIC DNA]</scope>
    <source>
        <strain evidence="1 2">CBA3638</strain>
    </source>
</reference>
<protein>
    <submittedName>
        <fullName evidence="1">Uncharacterized protein</fullName>
    </submittedName>
</protein>
<proteinExistence type="predicted"/>
<sequence>MSQKMSSNEYLLHVLNSGHKNPFVKKTLKDFHAAYYEVVKLELKLRGLESEDFCYEHLSHTLNRLKNRQDMAEFGIPSLVRILKEYRHMLPSEIISEIEETLTGFRYWLDEPGEIHACYFSENHQPLYHSGEYLAGSLFPDTTFPSNGKSGEWHKQHAYTYLNRWMDWRIKFGFSEWCTNYYAEDMIALLGIYYYAEDVILKKKAGKLINTLLLEIALNSFRGQWIGTHGRTYTHYVVEPAFDSISPICRMYWGEGNIDGDLADCAIMLAVYQYECPEEIVKIALDKPSVMINKERMGINTADARYYGIDPADFDNIMFFWGNQTFDAKEVIENSTRVIKPSNWMNERINAYKEKYKLCDMAGIPYDPDPDFTALTQADIYTYRTPDYGLSCAQDYRKGKQGYQQMPWGATLGGRAVVFTNHPGSQEFEDRPNLIAGNWILPRAAQHENVLLCIYRIPADCIRMLETHAYFPQHEFDEVAEQWGWIFGKKESAYIALRSLVPAHWKEPDPALYKAVYKEEWESYWNNARPYFYHANGHANIWITELGSQAQNGSFSDFINQFENAALTGDTFHFTYHSPSQGTITFGWNLPLMINGKEIIINNYDRYDNPYLKEAFYQPR</sequence>